<comment type="caution">
    <text evidence="3">The sequence shown here is derived from an EMBL/GenBank/DDBJ whole genome shotgun (WGS) entry which is preliminary data.</text>
</comment>
<feature type="region of interest" description="Disordered" evidence="1">
    <location>
        <begin position="80"/>
        <end position="102"/>
    </location>
</feature>
<feature type="signal peptide" evidence="2">
    <location>
        <begin position="1"/>
        <end position="24"/>
    </location>
</feature>
<dbReference type="AlphaFoldDB" id="A0A2W5QI13"/>
<evidence type="ECO:0000256" key="2">
    <source>
        <dbReference type="SAM" id="SignalP"/>
    </source>
</evidence>
<evidence type="ECO:0000313" key="3">
    <source>
        <dbReference type="EMBL" id="PZQ76746.1"/>
    </source>
</evidence>
<proteinExistence type="predicted"/>
<name>A0A2W5QI13_VARPD</name>
<accession>A0A2W5QI13</accession>
<evidence type="ECO:0008006" key="5">
    <source>
        <dbReference type="Google" id="ProtNLM"/>
    </source>
</evidence>
<keyword evidence="2" id="KW-0732">Signal</keyword>
<evidence type="ECO:0000313" key="4">
    <source>
        <dbReference type="Proteomes" id="UP000249135"/>
    </source>
</evidence>
<gene>
    <name evidence="3" type="ORF">DI563_06175</name>
</gene>
<dbReference type="Proteomes" id="UP000249135">
    <property type="component" value="Unassembled WGS sequence"/>
</dbReference>
<protein>
    <recommendedName>
        <fullName evidence="5">Lipoprotein</fullName>
    </recommendedName>
</protein>
<evidence type="ECO:0000256" key="1">
    <source>
        <dbReference type="SAM" id="MobiDB-lite"/>
    </source>
</evidence>
<organism evidence="3 4">
    <name type="scientific">Variovorax paradoxus</name>
    <dbReference type="NCBI Taxonomy" id="34073"/>
    <lineage>
        <taxon>Bacteria</taxon>
        <taxon>Pseudomonadati</taxon>
        <taxon>Pseudomonadota</taxon>
        <taxon>Betaproteobacteria</taxon>
        <taxon>Burkholderiales</taxon>
        <taxon>Comamonadaceae</taxon>
        <taxon>Variovorax</taxon>
    </lineage>
</organism>
<dbReference type="EMBL" id="QFPP01000043">
    <property type="protein sequence ID" value="PZQ76746.1"/>
    <property type="molecule type" value="Genomic_DNA"/>
</dbReference>
<sequence length="102" mass="10090">MKHTQRLALAATILALAASLSACGGGGGGGGYAYYPIPPGSTAPPGNDNGGGTPPVEVSAYDAFLALVVALVATKLDNEEPVNVARFDPAPTSETADPLPTP</sequence>
<feature type="region of interest" description="Disordered" evidence="1">
    <location>
        <begin position="34"/>
        <end position="54"/>
    </location>
</feature>
<feature type="chain" id="PRO_5016077803" description="Lipoprotein" evidence="2">
    <location>
        <begin position="25"/>
        <end position="102"/>
    </location>
</feature>
<dbReference type="PROSITE" id="PS51257">
    <property type="entry name" value="PROKAR_LIPOPROTEIN"/>
    <property type="match status" value="1"/>
</dbReference>
<reference evidence="3 4" key="1">
    <citation type="submission" date="2017-08" db="EMBL/GenBank/DDBJ databases">
        <title>Infants hospitalized years apart are colonized by the same room-sourced microbial strains.</title>
        <authorList>
            <person name="Brooks B."/>
            <person name="Olm M.R."/>
            <person name="Firek B.A."/>
            <person name="Baker R."/>
            <person name="Thomas B.C."/>
            <person name="Morowitz M.J."/>
            <person name="Banfield J.F."/>
        </authorList>
    </citation>
    <scope>NUCLEOTIDE SEQUENCE [LARGE SCALE GENOMIC DNA]</scope>
    <source>
        <strain evidence="3">S2_005_003_R2_41</strain>
    </source>
</reference>